<sequence>MILYYFSHFQDLPLLVLPTIVTEDYDTKMVLPDDHVSDRERMRSLSGGAKASTPSSAGSSRESLTGSLTGRFRRQSGDDAHGKKSGNAVFDVFRPRSKSDSKSKRPTFMSSLR</sequence>
<dbReference type="EMBL" id="BGPR01008467">
    <property type="protein sequence ID" value="GBN34001.1"/>
    <property type="molecule type" value="Genomic_DNA"/>
</dbReference>
<comment type="caution">
    <text evidence="2">The sequence shown here is derived from an EMBL/GenBank/DDBJ whole genome shotgun (WGS) entry which is preliminary data.</text>
</comment>
<feature type="compositionally biased region" description="Polar residues" evidence="1">
    <location>
        <begin position="52"/>
        <end position="68"/>
    </location>
</feature>
<feature type="compositionally biased region" description="Basic and acidic residues" evidence="1">
    <location>
        <begin position="32"/>
        <end position="43"/>
    </location>
</feature>
<accession>A0A4Y2N3S7</accession>
<name>A0A4Y2N3S7_ARAVE</name>
<reference evidence="2 3" key="1">
    <citation type="journal article" date="2019" name="Sci. Rep.">
        <title>Orb-weaving spider Araneus ventricosus genome elucidates the spidroin gene catalogue.</title>
        <authorList>
            <person name="Kono N."/>
            <person name="Nakamura H."/>
            <person name="Ohtoshi R."/>
            <person name="Moran D.A.P."/>
            <person name="Shinohara A."/>
            <person name="Yoshida Y."/>
            <person name="Fujiwara M."/>
            <person name="Mori M."/>
            <person name="Tomita M."/>
            <person name="Arakawa K."/>
        </authorList>
    </citation>
    <scope>NUCLEOTIDE SEQUENCE [LARGE SCALE GENOMIC DNA]</scope>
</reference>
<protein>
    <submittedName>
        <fullName evidence="2">Uncharacterized protein</fullName>
    </submittedName>
</protein>
<evidence type="ECO:0000313" key="3">
    <source>
        <dbReference type="Proteomes" id="UP000499080"/>
    </source>
</evidence>
<evidence type="ECO:0000256" key="1">
    <source>
        <dbReference type="SAM" id="MobiDB-lite"/>
    </source>
</evidence>
<dbReference type="AlphaFoldDB" id="A0A4Y2N3S7"/>
<evidence type="ECO:0000313" key="2">
    <source>
        <dbReference type="EMBL" id="GBN34001.1"/>
    </source>
</evidence>
<proteinExistence type="predicted"/>
<feature type="compositionally biased region" description="Basic and acidic residues" evidence="1">
    <location>
        <begin position="93"/>
        <end position="103"/>
    </location>
</feature>
<dbReference type="Proteomes" id="UP000499080">
    <property type="component" value="Unassembled WGS sequence"/>
</dbReference>
<organism evidence="2 3">
    <name type="scientific">Araneus ventricosus</name>
    <name type="common">Orbweaver spider</name>
    <name type="synonym">Epeira ventricosa</name>
    <dbReference type="NCBI Taxonomy" id="182803"/>
    <lineage>
        <taxon>Eukaryota</taxon>
        <taxon>Metazoa</taxon>
        <taxon>Ecdysozoa</taxon>
        <taxon>Arthropoda</taxon>
        <taxon>Chelicerata</taxon>
        <taxon>Arachnida</taxon>
        <taxon>Araneae</taxon>
        <taxon>Araneomorphae</taxon>
        <taxon>Entelegynae</taxon>
        <taxon>Araneoidea</taxon>
        <taxon>Araneidae</taxon>
        <taxon>Araneus</taxon>
    </lineage>
</organism>
<gene>
    <name evidence="2" type="ORF">AVEN_143998_1</name>
</gene>
<feature type="region of interest" description="Disordered" evidence="1">
    <location>
        <begin position="32"/>
        <end position="113"/>
    </location>
</feature>
<keyword evidence="3" id="KW-1185">Reference proteome</keyword>
<dbReference type="OrthoDB" id="6436756at2759"/>